<sequence>MGVQVAMNWAVQGMQSYLDRLVLRSRFEKLRFYLFQRVPLLGTYCLGQRNTFSHICRLAFDIFGRKQP</sequence>
<proteinExistence type="predicted"/>
<dbReference type="EMBL" id="JAAALK010000285">
    <property type="protein sequence ID" value="KAG8066377.1"/>
    <property type="molecule type" value="Genomic_DNA"/>
</dbReference>
<reference evidence="1" key="2">
    <citation type="submission" date="2021-02" db="EMBL/GenBank/DDBJ databases">
        <authorList>
            <person name="Kimball J.A."/>
            <person name="Haas M.W."/>
            <person name="Macchietto M."/>
            <person name="Kono T."/>
            <person name="Duquette J."/>
            <person name="Shao M."/>
        </authorList>
    </citation>
    <scope>NUCLEOTIDE SEQUENCE</scope>
    <source>
        <tissue evidence="1">Fresh leaf tissue</tissue>
    </source>
</reference>
<keyword evidence="2" id="KW-1185">Reference proteome</keyword>
<comment type="caution">
    <text evidence="1">The sequence shown here is derived from an EMBL/GenBank/DDBJ whole genome shotgun (WGS) entry which is preliminary data.</text>
</comment>
<organism evidence="1 2">
    <name type="scientific">Zizania palustris</name>
    <name type="common">Northern wild rice</name>
    <dbReference type="NCBI Taxonomy" id="103762"/>
    <lineage>
        <taxon>Eukaryota</taxon>
        <taxon>Viridiplantae</taxon>
        <taxon>Streptophyta</taxon>
        <taxon>Embryophyta</taxon>
        <taxon>Tracheophyta</taxon>
        <taxon>Spermatophyta</taxon>
        <taxon>Magnoliopsida</taxon>
        <taxon>Liliopsida</taxon>
        <taxon>Poales</taxon>
        <taxon>Poaceae</taxon>
        <taxon>BOP clade</taxon>
        <taxon>Oryzoideae</taxon>
        <taxon>Oryzeae</taxon>
        <taxon>Zizaniinae</taxon>
        <taxon>Zizania</taxon>
    </lineage>
</organism>
<dbReference type="Proteomes" id="UP000729402">
    <property type="component" value="Unassembled WGS sequence"/>
</dbReference>
<protein>
    <submittedName>
        <fullName evidence="1">Uncharacterized protein</fullName>
    </submittedName>
</protein>
<reference evidence="1" key="1">
    <citation type="journal article" date="2021" name="bioRxiv">
        <title>Whole Genome Assembly and Annotation of Northern Wild Rice, Zizania palustris L., Supports a Whole Genome Duplication in the Zizania Genus.</title>
        <authorList>
            <person name="Haas M."/>
            <person name="Kono T."/>
            <person name="Macchietto M."/>
            <person name="Millas R."/>
            <person name="McGilp L."/>
            <person name="Shao M."/>
            <person name="Duquette J."/>
            <person name="Hirsch C.N."/>
            <person name="Kimball J."/>
        </authorList>
    </citation>
    <scope>NUCLEOTIDE SEQUENCE</scope>
    <source>
        <tissue evidence="1">Fresh leaf tissue</tissue>
    </source>
</reference>
<name>A0A8J5VAE8_ZIZPA</name>
<evidence type="ECO:0000313" key="1">
    <source>
        <dbReference type="EMBL" id="KAG8066377.1"/>
    </source>
</evidence>
<evidence type="ECO:0000313" key="2">
    <source>
        <dbReference type="Proteomes" id="UP000729402"/>
    </source>
</evidence>
<dbReference type="AlphaFoldDB" id="A0A8J5VAE8"/>
<accession>A0A8J5VAE8</accession>
<gene>
    <name evidence="1" type="ORF">GUJ93_ZPchr0004g40220</name>
</gene>